<comment type="caution">
    <text evidence="7">The sequence shown here is derived from an EMBL/GenBank/DDBJ whole genome shotgun (WGS) entry which is preliminary data.</text>
</comment>
<reference evidence="7" key="1">
    <citation type="submission" date="2022-10" db="EMBL/GenBank/DDBJ databases">
        <title>Determination and structural analysis of whole genome sequence of Sarocladium strictum F4-1.</title>
        <authorList>
            <person name="Hu L."/>
            <person name="Jiang Y."/>
        </authorList>
    </citation>
    <scope>NUCLEOTIDE SEQUENCE</scope>
    <source>
        <strain evidence="7">F4-1</strain>
    </source>
</reference>
<proteinExistence type="predicted"/>
<feature type="signal peptide" evidence="5">
    <location>
        <begin position="1"/>
        <end position="16"/>
    </location>
</feature>
<comment type="subcellular location">
    <subcellularLocation>
        <location evidence="1">Secreted</location>
    </subcellularLocation>
</comment>
<dbReference type="AlphaFoldDB" id="A0AA39GCV3"/>
<gene>
    <name evidence="7" type="ORF">NLU13_7179</name>
</gene>
<sequence>MVSFIATILLAGSALALPNPIGSPQMPNCVAIGENFKGWTIEDFDFHSSMTYPTPSHLDGNGYLSFALANPGTEYRAQCVGSAHRPMDFFYSGDVWNCQIPGMPNGDHATFSFDRASGMLTIDQTWACPDSGAKFTASGAVKLDLDCEESSYQNPKWEEGQIYSSHSTYCKPVTVQAPGSLQ</sequence>
<keyword evidence="8" id="KW-1185">Reference proteome</keyword>
<dbReference type="Pfam" id="PF16541">
    <property type="entry name" value="AltA1"/>
    <property type="match status" value="1"/>
</dbReference>
<keyword evidence="3 5" id="KW-0732">Signal</keyword>
<evidence type="ECO:0000256" key="3">
    <source>
        <dbReference type="ARBA" id="ARBA00022729"/>
    </source>
</evidence>
<feature type="chain" id="PRO_5041435410" description="AA1-like domain-containing protein" evidence="5">
    <location>
        <begin position="17"/>
        <end position="182"/>
    </location>
</feature>
<dbReference type="Proteomes" id="UP001175261">
    <property type="component" value="Unassembled WGS sequence"/>
</dbReference>
<dbReference type="EMBL" id="JAPDFR010000007">
    <property type="protein sequence ID" value="KAK0384701.1"/>
    <property type="molecule type" value="Genomic_DNA"/>
</dbReference>
<evidence type="ECO:0000256" key="1">
    <source>
        <dbReference type="ARBA" id="ARBA00004613"/>
    </source>
</evidence>
<feature type="domain" description="AA1-like" evidence="6">
    <location>
        <begin position="41"/>
        <end position="170"/>
    </location>
</feature>
<keyword evidence="2" id="KW-0964">Secreted</keyword>
<dbReference type="GO" id="GO:0005576">
    <property type="term" value="C:extracellular region"/>
    <property type="evidence" value="ECO:0007669"/>
    <property type="project" value="UniProtKB-SubCell"/>
</dbReference>
<evidence type="ECO:0000313" key="8">
    <source>
        <dbReference type="Proteomes" id="UP001175261"/>
    </source>
</evidence>
<evidence type="ECO:0000259" key="6">
    <source>
        <dbReference type="Pfam" id="PF16541"/>
    </source>
</evidence>
<dbReference type="InterPro" id="IPR032382">
    <property type="entry name" value="AltA1"/>
</dbReference>
<organism evidence="7 8">
    <name type="scientific">Sarocladium strictum</name>
    <name type="common">Black bundle disease fungus</name>
    <name type="synonym">Acremonium strictum</name>
    <dbReference type="NCBI Taxonomy" id="5046"/>
    <lineage>
        <taxon>Eukaryota</taxon>
        <taxon>Fungi</taxon>
        <taxon>Dikarya</taxon>
        <taxon>Ascomycota</taxon>
        <taxon>Pezizomycotina</taxon>
        <taxon>Sordariomycetes</taxon>
        <taxon>Hypocreomycetidae</taxon>
        <taxon>Hypocreales</taxon>
        <taxon>Sarocladiaceae</taxon>
        <taxon>Sarocladium</taxon>
    </lineage>
</organism>
<protein>
    <recommendedName>
        <fullName evidence="6">AA1-like domain-containing protein</fullName>
    </recommendedName>
</protein>
<keyword evidence="4" id="KW-1015">Disulfide bond</keyword>
<evidence type="ECO:0000256" key="4">
    <source>
        <dbReference type="ARBA" id="ARBA00023157"/>
    </source>
</evidence>
<evidence type="ECO:0000313" key="7">
    <source>
        <dbReference type="EMBL" id="KAK0384701.1"/>
    </source>
</evidence>
<name>A0AA39GCV3_SARSR</name>
<evidence type="ECO:0000256" key="5">
    <source>
        <dbReference type="SAM" id="SignalP"/>
    </source>
</evidence>
<accession>A0AA39GCV3</accession>
<evidence type="ECO:0000256" key="2">
    <source>
        <dbReference type="ARBA" id="ARBA00022525"/>
    </source>
</evidence>